<sequence>NKNNEQQEIKVESNKNNEQQEIKVESNKNNEQQEIKVESNKNNEQQEIKVESNKNNEQQEIKVESNKNNEQEIKVESNKNNEQEIEVESNKNNEHECGRKKVGEEWCEKCDRELFQSNFSSWTSGNEHIDAFIRETQLSATTRFNFLEWIPFDQLTEIERIGSGGFGEVFSARWIEGPRTKWNAEKSTWERYPNVKVALKSLIKLKEEDVTGDLFQELLLHMKANTQVSGRINTLRTFGMSYDPEQKAYMIVMVLADEGDLGAYLKSNFSSLTYIKRLELLYDIASGLIQIHKSGLVHRDLHSGNVMCMRYKNEKENRDDYRCVIGTWLNQCLFSPDSDIAEEFARGEKHQLKEPLLQVLSPSYNQHSVFIHVNVSSSSEIPVEDHSELKISELEIDMSDDE</sequence>
<feature type="region of interest" description="Disordered" evidence="1">
    <location>
        <begin position="1"/>
        <end position="98"/>
    </location>
</feature>
<dbReference type="AlphaFoldDB" id="A0A9N9CLX2"/>
<protein>
    <submittedName>
        <fullName evidence="3">15269_t:CDS:1</fullName>
    </submittedName>
</protein>
<dbReference type="InterPro" id="IPR011009">
    <property type="entry name" value="Kinase-like_dom_sf"/>
</dbReference>
<evidence type="ECO:0000313" key="3">
    <source>
        <dbReference type="EMBL" id="CAG8606625.1"/>
    </source>
</evidence>
<gene>
    <name evidence="3" type="ORF">AMORRO_LOCUS8025</name>
</gene>
<dbReference type="PROSITE" id="PS50011">
    <property type="entry name" value="PROTEIN_KINASE_DOM"/>
    <property type="match status" value="1"/>
</dbReference>
<dbReference type="PANTHER" id="PTHR24416">
    <property type="entry name" value="TYROSINE-PROTEIN KINASE RECEPTOR"/>
    <property type="match status" value="1"/>
</dbReference>
<accession>A0A9N9CLX2</accession>
<evidence type="ECO:0000259" key="2">
    <source>
        <dbReference type="PROSITE" id="PS50011"/>
    </source>
</evidence>
<dbReference type="GO" id="GO:0005886">
    <property type="term" value="C:plasma membrane"/>
    <property type="evidence" value="ECO:0007669"/>
    <property type="project" value="TreeGrafter"/>
</dbReference>
<proteinExistence type="predicted"/>
<name>A0A9N9CLX2_9GLOM</name>
<dbReference type="InterPro" id="IPR001245">
    <property type="entry name" value="Ser-Thr/Tyr_kinase_cat_dom"/>
</dbReference>
<dbReference type="PANTHER" id="PTHR24416:SF611">
    <property type="entry name" value="TYROSINE-PROTEIN KINASE TRANSMEMBRANE RECEPTOR ROR"/>
    <property type="match status" value="1"/>
</dbReference>
<feature type="non-terminal residue" evidence="3">
    <location>
        <position position="402"/>
    </location>
</feature>
<dbReference type="GO" id="GO:0043235">
    <property type="term" value="C:receptor complex"/>
    <property type="evidence" value="ECO:0007669"/>
    <property type="project" value="TreeGrafter"/>
</dbReference>
<dbReference type="InterPro" id="IPR000719">
    <property type="entry name" value="Prot_kinase_dom"/>
</dbReference>
<evidence type="ECO:0000256" key="1">
    <source>
        <dbReference type="SAM" id="MobiDB-lite"/>
    </source>
</evidence>
<dbReference type="Pfam" id="PF07714">
    <property type="entry name" value="PK_Tyr_Ser-Thr"/>
    <property type="match status" value="1"/>
</dbReference>
<dbReference type="OrthoDB" id="2414060at2759"/>
<dbReference type="InterPro" id="IPR050122">
    <property type="entry name" value="RTK"/>
</dbReference>
<dbReference type="Proteomes" id="UP000789342">
    <property type="component" value="Unassembled WGS sequence"/>
</dbReference>
<reference evidence="3" key="1">
    <citation type="submission" date="2021-06" db="EMBL/GenBank/DDBJ databases">
        <authorList>
            <person name="Kallberg Y."/>
            <person name="Tangrot J."/>
            <person name="Rosling A."/>
        </authorList>
    </citation>
    <scope>NUCLEOTIDE SEQUENCE</scope>
    <source>
        <strain evidence="3">CL551</strain>
    </source>
</reference>
<dbReference type="GO" id="GO:0007169">
    <property type="term" value="P:cell surface receptor protein tyrosine kinase signaling pathway"/>
    <property type="evidence" value="ECO:0007669"/>
    <property type="project" value="TreeGrafter"/>
</dbReference>
<dbReference type="EMBL" id="CAJVPV010006534">
    <property type="protein sequence ID" value="CAG8606625.1"/>
    <property type="molecule type" value="Genomic_DNA"/>
</dbReference>
<dbReference type="SUPFAM" id="SSF56112">
    <property type="entry name" value="Protein kinase-like (PK-like)"/>
    <property type="match status" value="1"/>
</dbReference>
<organism evidence="3 4">
    <name type="scientific">Acaulospora morrowiae</name>
    <dbReference type="NCBI Taxonomy" id="94023"/>
    <lineage>
        <taxon>Eukaryota</taxon>
        <taxon>Fungi</taxon>
        <taxon>Fungi incertae sedis</taxon>
        <taxon>Mucoromycota</taxon>
        <taxon>Glomeromycotina</taxon>
        <taxon>Glomeromycetes</taxon>
        <taxon>Diversisporales</taxon>
        <taxon>Acaulosporaceae</taxon>
        <taxon>Acaulospora</taxon>
    </lineage>
</organism>
<comment type="caution">
    <text evidence="3">The sequence shown here is derived from an EMBL/GenBank/DDBJ whole genome shotgun (WGS) entry which is preliminary data.</text>
</comment>
<dbReference type="GO" id="GO:0004714">
    <property type="term" value="F:transmembrane receptor protein tyrosine kinase activity"/>
    <property type="evidence" value="ECO:0007669"/>
    <property type="project" value="TreeGrafter"/>
</dbReference>
<dbReference type="GO" id="GO:0005524">
    <property type="term" value="F:ATP binding"/>
    <property type="evidence" value="ECO:0007669"/>
    <property type="project" value="InterPro"/>
</dbReference>
<evidence type="ECO:0000313" key="4">
    <source>
        <dbReference type="Proteomes" id="UP000789342"/>
    </source>
</evidence>
<feature type="domain" description="Protein kinase" evidence="2">
    <location>
        <begin position="155"/>
        <end position="402"/>
    </location>
</feature>
<dbReference type="Gene3D" id="1.10.510.10">
    <property type="entry name" value="Transferase(Phosphotransferase) domain 1"/>
    <property type="match status" value="1"/>
</dbReference>
<keyword evidence="4" id="KW-1185">Reference proteome</keyword>